<feature type="compositionally biased region" description="Pro residues" evidence="6">
    <location>
        <begin position="216"/>
        <end position="229"/>
    </location>
</feature>
<keyword evidence="5 7" id="KW-0472">Membrane</keyword>
<feature type="region of interest" description="Disordered" evidence="6">
    <location>
        <begin position="214"/>
        <end position="244"/>
    </location>
</feature>
<accession>A0ABN3CFX7</accession>
<evidence type="ECO:0000256" key="6">
    <source>
        <dbReference type="SAM" id="MobiDB-lite"/>
    </source>
</evidence>
<feature type="transmembrane region" description="Helical" evidence="7">
    <location>
        <begin position="158"/>
        <end position="182"/>
    </location>
</feature>
<evidence type="ECO:0000256" key="1">
    <source>
        <dbReference type="ARBA" id="ARBA00004651"/>
    </source>
</evidence>
<feature type="transmembrane region" description="Helical" evidence="7">
    <location>
        <begin position="31"/>
        <end position="50"/>
    </location>
</feature>
<dbReference type="InterPro" id="IPR011701">
    <property type="entry name" value="MFS"/>
</dbReference>
<feature type="domain" description="Major facilitator superfamily (MFS) profile" evidence="8">
    <location>
        <begin position="30"/>
        <end position="439"/>
    </location>
</feature>
<dbReference type="Gene3D" id="1.20.1250.20">
    <property type="entry name" value="MFS general substrate transporter like domains"/>
    <property type="match status" value="1"/>
</dbReference>
<keyword evidence="3 7" id="KW-0812">Transmembrane</keyword>
<dbReference type="PANTHER" id="PTHR43385">
    <property type="entry name" value="RIBOFLAVIN TRANSPORTER RIBJ"/>
    <property type="match status" value="1"/>
</dbReference>
<feature type="region of interest" description="Disordered" evidence="6">
    <location>
        <begin position="1"/>
        <end position="20"/>
    </location>
</feature>
<dbReference type="SUPFAM" id="SSF103473">
    <property type="entry name" value="MFS general substrate transporter"/>
    <property type="match status" value="1"/>
</dbReference>
<dbReference type="RefSeq" id="WP_344476266.1">
    <property type="nucleotide sequence ID" value="NZ_BAAAQX010000008.1"/>
</dbReference>
<evidence type="ECO:0000256" key="7">
    <source>
        <dbReference type="SAM" id="Phobius"/>
    </source>
</evidence>
<evidence type="ECO:0000256" key="2">
    <source>
        <dbReference type="ARBA" id="ARBA00022448"/>
    </source>
</evidence>
<sequence length="451" mass="45403">MPAADPLAASVGGESGPLTLPGRPSGGDWRLVAALAVTQTIGFGVLYYSFSVLLTPMSRDLGAGASQVSLALTASVLVAALGAPVAGRWLDARGGRALMTAGSVLGTAALLAWSQVHTVAQLYAVFALIGVASAMVLYEAAFAVIVARFTAPARATALLALTVVAGFASSIFMPLTGALAQAHGWRQALIILALLYGATAIPLHALAVRRPRPARTVPPAPDRPAPAPTPATTSVPDPPRGGAGERAALVRTATRQAAFWLLGAAFTLHGIGVATISVLLITYLIHLGHPPLLAASVAGLLGVLSVTGRLITTGLQHRLPAALIAAAIFALQASAAAALPLIGATTTGAIAAVLLFGLGFGVGTITKPHLLTERYGTTAYASLSGRLALPATVAKAVSPATALAVAHAAGYGWVMTAVTLTCLIAAAALAGYHRLSFRRTSNHPSASEASA</sequence>
<dbReference type="InterPro" id="IPR036259">
    <property type="entry name" value="MFS_trans_sf"/>
</dbReference>
<feature type="transmembrane region" description="Helical" evidence="7">
    <location>
        <begin position="292"/>
        <end position="312"/>
    </location>
</feature>
<gene>
    <name evidence="9" type="ORF">GCM10009850_037430</name>
</gene>
<feature type="transmembrane region" description="Helical" evidence="7">
    <location>
        <begin position="411"/>
        <end position="432"/>
    </location>
</feature>
<dbReference type="PROSITE" id="PS50850">
    <property type="entry name" value="MFS"/>
    <property type="match status" value="1"/>
</dbReference>
<evidence type="ECO:0000256" key="4">
    <source>
        <dbReference type="ARBA" id="ARBA00022989"/>
    </source>
</evidence>
<dbReference type="Proteomes" id="UP001499843">
    <property type="component" value="Unassembled WGS sequence"/>
</dbReference>
<feature type="transmembrane region" description="Helical" evidence="7">
    <location>
        <begin position="319"/>
        <end position="342"/>
    </location>
</feature>
<feature type="transmembrane region" description="Helical" evidence="7">
    <location>
        <begin position="348"/>
        <end position="366"/>
    </location>
</feature>
<keyword evidence="4 7" id="KW-1133">Transmembrane helix</keyword>
<keyword evidence="10" id="KW-1185">Reference proteome</keyword>
<reference evidence="9 10" key="1">
    <citation type="journal article" date="2019" name="Int. J. Syst. Evol. Microbiol.">
        <title>The Global Catalogue of Microorganisms (GCM) 10K type strain sequencing project: providing services to taxonomists for standard genome sequencing and annotation.</title>
        <authorList>
            <consortium name="The Broad Institute Genomics Platform"/>
            <consortium name="The Broad Institute Genome Sequencing Center for Infectious Disease"/>
            <person name="Wu L."/>
            <person name="Ma J."/>
        </authorList>
    </citation>
    <scope>NUCLEOTIDE SEQUENCE [LARGE SCALE GENOMIC DNA]</scope>
    <source>
        <strain evidence="9 10">JCM 16114</strain>
    </source>
</reference>
<feature type="transmembrane region" description="Helical" evidence="7">
    <location>
        <begin position="70"/>
        <end position="90"/>
    </location>
</feature>
<dbReference type="InterPro" id="IPR020846">
    <property type="entry name" value="MFS_dom"/>
</dbReference>
<evidence type="ECO:0000313" key="9">
    <source>
        <dbReference type="EMBL" id="GAA2208285.1"/>
    </source>
</evidence>
<comment type="subcellular location">
    <subcellularLocation>
        <location evidence="1">Cell membrane</location>
        <topology evidence="1">Multi-pass membrane protein</topology>
    </subcellularLocation>
</comment>
<comment type="caution">
    <text evidence="9">The sequence shown here is derived from an EMBL/GenBank/DDBJ whole genome shotgun (WGS) entry which is preliminary data.</text>
</comment>
<dbReference type="Pfam" id="PF07690">
    <property type="entry name" value="MFS_1"/>
    <property type="match status" value="1"/>
</dbReference>
<feature type="transmembrane region" description="Helical" evidence="7">
    <location>
        <begin position="188"/>
        <end position="208"/>
    </location>
</feature>
<feature type="transmembrane region" description="Helical" evidence="7">
    <location>
        <begin position="97"/>
        <end position="116"/>
    </location>
</feature>
<keyword evidence="2" id="KW-0813">Transport</keyword>
<dbReference type="PANTHER" id="PTHR43385:SF1">
    <property type="entry name" value="RIBOFLAVIN TRANSPORTER RIBJ"/>
    <property type="match status" value="1"/>
</dbReference>
<protein>
    <submittedName>
        <fullName evidence="9">MFS transporter</fullName>
    </submittedName>
</protein>
<evidence type="ECO:0000313" key="10">
    <source>
        <dbReference type="Proteomes" id="UP001499843"/>
    </source>
</evidence>
<evidence type="ECO:0000256" key="3">
    <source>
        <dbReference type="ARBA" id="ARBA00022692"/>
    </source>
</evidence>
<proteinExistence type="predicted"/>
<evidence type="ECO:0000256" key="5">
    <source>
        <dbReference type="ARBA" id="ARBA00023136"/>
    </source>
</evidence>
<organism evidence="9 10">
    <name type="scientific">Nonomuraea monospora</name>
    <dbReference type="NCBI Taxonomy" id="568818"/>
    <lineage>
        <taxon>Bacteria</taxon>
        <taxon>Bacillati</taxon>
        <taxon>Actinomycetota</taxon>
        <taxon>Actinomycetes</taxon>
        <taxon>Streptosporangiales</taxon>
        <taxon>Streptosporangiaceae</taxon>
        <taxon>Nonomuraea</taxon>
    </lineage>
</organism>
<evidence type="ECO:0000259" key="8">
    <source>
        <dbReference type="PROSITE" id="PS50850"/>
    </source>
</evidence>
<dbReference type="InterPro" id="IPR052983">
    <property type="entry name" value="MFS_Riboflavin_Transporter"/>
</dbReference>
<feature type="transmembrane region" description="Helical" evidence="7">
    <location>
        <begin position="259"/>
        <end position="286"/>
    </location>
</feature>
<dbReference type="EMBL" id="BAAAQX010000008">
    <property type="protein sequence ID" value="GAA2208285.1"/>
    <property type="molecule type" value="Genomic_DNA"/>
</dbReference>
<feature type="transmembrane region" description="Helical" evidence="7">
    <location>
        <begin position="387"/>
        <end position="405"/>
    </location>
</feature>
<feature type="transmembrane region" description="Helical" evidence="7">
    <location>
        <begin position="122"/>
        <end position="146"/>
    </location>
</feature>
<name>A0ABN3CFX7_9ACTN</name>